<feature type="modified residue" description="N6-(pyridoxal phosphate)lysine" evidence="10">
    <location>
        <position position="246"/>
    </location>
</feature>
<dbReference type="InterPro" id="IPR004839">
    <property type="entry name" value="Aminotransferase_I/II_large"/>
</dbReference>
<dbReference type="UniPathway" id="UPA00078"/>
<comment type="catalytic activity">
    <reaction evidence="9 11">
        <text>6-carboxyhexanoyl-[ACP] + L-alanine + H(+) = (8S)-8-amino-7-oxononanoate + holo-[ACP] + CO2</text>
        <dbReference type="Rhea" id="RHEA:42288"/>
        <dbReference type="Rhea" id="RHEA-COMP:9685"/>
        <dbReference type="Rhea" id="RHEA-COMP:9955"/>
        <dbReference type="ChEBI" id="CHEBI:15378"/>
        <dbReference type="ChEBI" id="CHEBI:16526"/>
        <dbReference type="ChEBI" id="CHEBI:57972"/>
        <dbReference type="ChEBI" id="CHEBI:64479"/>
        <dbReference type="ChEBI" id="CHEBI:78846"/>
        <dbReference type="ChEBI" id="CHEBI:149468"/>
        <dbReference type="EC" id="2.3.1.47"/>
    </reaction>
</comment>
<dbReference type="InterPro" id="IPR001917">
    <property type="entry name" value="Aminotrans_II_pyridoxalP_BS"/>
</dbReference>
<accession>A0A4R2S071</accession>
<dbReference type="EC" id="2.3.1.47" evidence="11"/>
<dbReference type="GO" id="GO:0030170">
    <property type="term" value="F:pyridoxal phosphate binding"/>
    <property type="evidence" value="ECO:0007669"/>
    <property type="project" value="InterPro"/>
</dbReference>
<evidence type="ECO:0000256" key="1">
    <source>
        <dbReference type="ARBA" id="ARBA00001933"/>
    </source>
</evidence>
<dbReference type="InterPro" id="IPR004723">
    <property type="entry name" value="AONS_Archaea/Proteobacteria"/>
</dbReference>
<evidence type="ECO:0000256" key="11">
    <source>
        <dbReference type="RuleBase" id="RU003693"/>
    </source>
</evidence>
<dbReference type="RefSeq" id="WP_131848713.1">
    <property type="nucleotide sequence ID" value="NZ_SLXV01000016.1"/>
</dbReference>
<comment type="pathway">
    <text evidence="3 11">Cofactor biosynthesis; biotin biosynthesis.</text>
</comment>
<dbReference type="Gene3D" id="3.90.1150.10">
    <property type="entry name" value="Aspartate Aminotransferase, domain 1"/>
    <property type="match status" value="1"/>
</dbReference>
<comment type="similarity">
    <text evidence="4 11">Belongs to the class-II pyridoxal-phosphate-dependent aminotransferase family. BioF subfamily.</text>
</comment>
<organism evidence="13 14">
    <name type="scientific">Baia soyae</name>
    <dbReference type="NCBI Taxonomy" id="1544746"/>
    <lineage>
        <taxon>Bacteria</taxon>
        <taxon>Bacillati</taxon>
        <taxon>Bacillota</taxon>
        <taxon>Bacilli</taxon>
        <taxon>Bacillales</taxon>
        <taxon>Thermoactinomycetaceae</taxon>
        <taxon>Baia</taxon>
    </lineage>
</organism>
<dbReference type="AlphaFoldDB" id="A0A4R2S071"/>
<dbReference type="Pfam" id="PF00155">
    <property type="entry name" value="Aminotran_1_2"/>
    <property type="match status" value="1"/>
</dbReference>
<proteinExistence type="inferred from homology"/>
<dbReference type="NCBIfam" id="TIGR00858">
    <property type="entry name" value="bioF"/>
    <property type="match status" value="1"/>
</dbReference>
<comment type="cofactor">
    <cofactor evidence="1 10 11">
        <name>pyridoxal 5'-phosphate</name>
        <dbReference type="ChEBI" id="CHEBI:597326"/>
    </cofactor>
</comment>
<dbReference type="InterPro" id="IPR015421">
    <property type="entry name" value="PyrdxlP-dep_Trfase_major"/>
</dbReference>
<feature type="domain" description="Aminotransferase class I/classII large" evidence="12">
    <location>
        <begin position="45"/>
        <end position="388"/>
    </location>
</feature>
<dbReference type="PANTHER" id="PTHR13693:SF100">
    <property type="entry name" value="8-AMINO-7-OXONONANOATE SYNTHASE"/>
    <property type="match status" value="1"/>
</dbReference>
<reference evidence="13 14" key="1">
    <citation type="submission" date="2019-03" db="EMBL/GenBank/DDBJ databases">
        <title>Genomic Encyclopedia of Type Strains, Phase IV (KMG-IV): sequencing the most valuable type-strain genomes for metagenomic binning, comparative biology and taxonomic classification.</title>
        <authorList>
            <person name="Goeker M."/>
        </authorList>
    </citation>
    <scope>NUCLEOTIDE SEQUENCE [LARGE SCALE GENOMIC DNA]</scope>
    <source>
        <strain evidence="13 14">DSM 46831</strain>
    </source>
</reference>
<dbReference type="InterPro" id="IPR015424">
    <property type="entry name" value="PyrdxlP-dep_Trfase"/>
</dbReference>
<dbReference type="Proteomes" id="UP000294746">
    <property type="component" value="Unassembled WGS sequence"/>
</dbReference>
<dbReference type="EMBL" id="SLXV01000016">
    <property type="protein sequence ID" value="TCP68557.1"/>
    <property type="molecule type" value="Genomic_DNA"/>
</dbReference>
<dbReference type="PANTHER" id="PTHR13693">
    <property type="entry name" value="CLASS II AMINOTRANSFERASE/8-AMINO-7-OXONONANOATE SYNTHASE"/>
    <property type="match status" value="1"/>
</dbReference>
<protein>
    <recommendedName>
        <fullName evidence="11">8-amino-7-ketopelargonate synthase</fullName>
        <ecNumber evidence="11">2.3.1.47</ecNumber>
    </recommendedName>
</protein>
<name>A0A4R2S071_9BACL</name>
<sequence>MCAVNHWDHWIEEELRRMAEKDLTRELKMVTESAQPICRRRGKSLLNLSSNNYLGLAGHPQLTDAMREAIGRGVGAGSPSSRLIVGHEEETALLESELASWQESEAALVFGNGYLANLGVLSALLGRDDAVFSDRLNHASIVDGIRLSGATHFRYRHRDLGHLESYLKKADQKGIRRKLIVTDGVFSMDGDLAPLQELVYLKERYGAALFVDEAHSVGVIGVQGRGWAHELEMADQVDLHMGTFSKAFGVYGAYVAGRREWIRYLIHTARSFIYTTALPPVVISAIRRSLQLVRQGDLLRQSLAGKCRYFREELSRAGFQLTDSMTPIIPIMLGESSSAVEFSQRLVECGILAVAIRPPTVPSGEARIRFSLMASHRDEDVREAIRSIVQIGYECKVIG</sequence>
<keyword evidence="6 11" id="KW-0808">Transferase</keyword>
<dbReference type="PROSITE" id="PS00599">
    <property type="entry name" value="AA_TRANSFER_CLASS_2"/>
    <property type="match status" value="1"/>
</dbReference>
<dbReference type="Gene3D" id="3.40.640.10">
    <property type="entry name" value="Type I PLP-dependent aspartate aminotransferase-like (Major domain)"/>
    <property type="match status" value="1"/>
</dbReference>
<evidence type="ECO:0000313" key="13">
    <source>
        <dbReference type="EMBL" id="TCP68557.1"/>
    </source>
</evidence>
<comment type="caution">
    <text evidence="13">The sequence shown here is derived from an EMBL/GenBank/DDBJ whole genome shotgun (WGS) entry which is preliminary data.</text>
</comment>
<keyword evidence="14" id="KW-1185">Reference proteome</keyword>
<dbReference type="GO" id="GO:0009102">
    <property type="term" value="P:biotin biosynthetic process"/>
    <property type="evidence" value="ECO:0007669"/>
    <property type="project" value="UniProtKB-UniRule"/>
</dbReference>
<dbReference type="InterPro" id="IPR015422">
    <property type="entry name" value="PyrdxlP-dep_Trfase_small"/>
</dbReference>
<gene>
    <name evidence="13" type="ORF">EDD57_11618</name>
</gene>
<dbReference type="InterPro" id="IPR050087">
    <property type="entry name" value="AON_synthase_class-II"/>
</dbReference>
<evidence type="ECO:0000259" key="12">
    <source>
        <dbReference type="Pfam" id="PF00155"/>
    </source>
</evidence>
<evidence type="ECO:0000256" key="4">
    <source>
        <dbReference type="ARBA" id="ARBA00010008"/>
    </source>
</evidence>
<evidence type="ECO:0000256" key="3">
    <source>
        <dbReference type="ARBA" id="ARBA00004746"/>
    </source>
</evidence>
<comment type="function">
    <text evidence="2 11">Catalyzes the decarboxylative condensation of pimeloyl-[acyl-carrier protein] and L-alanine to produce 8-amino-7-oxononanoate (AON), [acyl-carrier protein], and carbon dioxide.</text>
</comment>
<evidence type="ECO:0000256" key="8">
    <source>
        <dbReference type="ARBA" id="ARBA00022898"/>
    </source>
</evidence>
<comment type="subunit">
    <text evidence="5 11">Homodimer.</text>
</comment>
<dbReference type="SUPFAM" id="SSF53383">
    <property type="entry name" value="PLP-dependent transferases"/>
    <property type="match status" value="1"/>
</dbReference>
<evidence type="ECO:0000256" key="10">
    <source>
        <dbReference type="PIRSR" id="PIRSR604723-51"/>
    </source>
</evidence>
<dbReference type="CDD" id="cd06454">
    <property type="entry name" value="KBL_like"/>
    <property type="match status" value="1"/>
</dbReference>
<evidence type="ECO:0000313" key="14">
    <source>
        <dbReference type="Proteomes" id="UP000294746"/>
    </source>
</evidence>
<evidence type="ECO:0000256" key="6">
    <source>
        <dbReference type="ARBA" id="ARBA00022679"/>
    </source>
</evidence>
<evidence type="ECO:0000256" key="7">
    <source>
        <dbReference type="ARBA" id="ARBA00022756"/>
    </source>
</evidence>
<evidence type="ECO:0000256" key="9">
    <source>
        <dbReference type="ARBA" id="ARBA00047715"/>
    </source>
</evidence>
<evidence type="ECO:0000256" key="2">
    <source>
        <dbReference type="ARBA" id="ARBA00002513"/>
    </source>
</evidence>
<keyword evidence="7" id="KW-0093">Biotin biosynthesis</keyword>
<keyword evidence="8 10" id="KW-0663">Pyridoxal phosphate</keyword>
<dbReference type="OrthoDB" id="9807157at2"/>
<evidence type="ECO:0000256" key="5">
    <source>
        <dbReference type="ARBA" id="ARBA00011738"/>
    </source>
</evidence>
<dbReference type="GO" id="GO:0008710">
    <property type="term" value="F:8-amino-7-oxononanoate synthase activity"/>
    <property type="evidence" value="ECO:0007669"/>
    <property type="project" value="UniProtKB-UniRule"/>
</dbReference>